<sequence length="259" mass="29720">MIHNLFCFHGVDHKVGTTMVSQSIAEAISLGSPNLKLLFISMNGRESAEYVKETPVSIDAMKFHIDNKMINGSDFMKTCSHKGNFYMMAGISNELEARYYYPDMARYLLEEIAPEFDLILADCGNEIDNGLAIGALSSAEEIFLVATQQETGIRRFEKNKRIMENLGIAISACIINKYYEQDPIGLSYLAGRMEIEKERLWKLNTADYSRQAEMEYKTLLEYRNEAYTKDIVAVANYILRKNGFEEFAKQRKSRWKSFI</sequence>
<dbReference type="EMBL" id="CP042469">
    <property type="protein sequence ID" value="QOX62494.1"/>
    <property type="molecule type" value="Genomic_DNA"/>
</dbReference>
<accession>A0ACD1A7W8</accession>
<evidence type="ECO:0000313" key="2">
    <source>
        <dbReference type="Proteomes" id="UP000594014"/>
    </source>
</evidence>
<protein>
    <submittedName>
        <fullName evidence="1">Septum site-determining protein MinD</fullName>
    </submittedName>
</protein>
<organism evidence="1 2">
    <name type="scientific">Anoxybacterium hadale</name>
    <dbReference type="NCBI Taxonomy" id="3408580"/>
    <lineage>
        <taxon>Bacteria</taxon>
        <taxon>Bacillati</taxon>
        <taxon>Bacillota</taxon>
        <taxon>Clostridia</taxon>
        <taxon>Peptostreptococcales</taxon>
        <taxon>Anaerovoracaceae</taxon>
        <taxon>Anoxybacterium</taxon>
    </lineage>
</organism>
<keyword evidence="2" id="KW-1185">Reference proteome</keyword>
<name>A0ACD1A7W8_9FIRM</name>
<gene>
    <name evidence="1" type="ORF">FRZ06_03605</name>
</gene>
<reference evidence="1" key="1">
    <citation type="submission" date="2019-08" db="EMBL/GenBank/DDBJ databases">
        <title>Genome sequence of Clostridiales bacterium MT110.</title>
        <authorList>
            <person name="Cao J."/>
        </authorList>
    </citation>
    <scope>NUCLEOTIDE SEQUENCE</scope>
    <source>
        <strain evidence="1">MT110</strain>
    </source>
</reference>
<proteinExistence type="predicted"/>
<evidence type="ECO:0000313" key="1">
    <source>
        <dbReference type="EMBL" id="QOX62494.1"/>
    </source>
</evidence>
<dbReference type="Proteomes" id="UP000594014">
    <property type="component" value="Chromosome"/>
</dbReference>